<dbReference type="OrthoDB" id="6399948at2"/>
<dbReference type="RefSeq" id="WP_071316804.1">
    <property type="nucleotide sequence ID" value="NZ_CP063356.2"/>
</dbReference>
<keyword evidence="4" id="KW-1185">Reference proteome</keyword>
<dbReference type="EMBL" id="CP063356">
    <property type="protein sequence ID" value="QOY35347.1"/>
    <property type="molecule type" value="Genomic_DNA"/>
</dbReference>
<evidence type="ECO:0000313" key="2">
    <source>
        <dbReference type="EMBL" id="OIJ19470.1"/>
    </source>
</evidence>
<reference evidence="2 4" key="1">
    <citation type="submission" date="2016-10" db="EMBL/GenBank/DDBJ databases">
        <title>Draft genome sequences of four alkaliphilic bacteria belonging to the Anaerobacillus genus.</title>
        <authorList>
            <person name="Bassil N.M."/>
            <person name="Lloyd J.R."/>
        </authorList>
    </citation>
    <scope>NUCLEOTIDE SEQUENCE [LARGE SCALE GENOMIC DNA]</scope>
    <source>
        <strain evidence="2 4">NB2006</strain>
    </source>
</reference>
<organism evidence="2 4">
    <name type="scientific">Anaerobacillus isosaccharinicus</name>
    <dbReference type="NCBI Taxonomy" id="1532552"/>
    <lineage>
        <taxon>Bacteria</taxon>
        <taxon>Bacillati</taxon>
        <taxon>Bacillota</taxon>
        <taxon>Bacilli</taxon>
        <taxon>Bacillales</taxon>
        <taxon>Bacillaceae</taxon>
        <taxon>Anaerobacillus</taxon>
    </lineage>
</organism>
<proteinExistence type="predicted"/>
<reference evidence="3" key="4">
    <citation type="submission" date="2020-10" db="EMBL/GenBank/DDBJ databases">
        <authorList>
            <person name="Bassil N.M."/>
            <person name="Lloyd J.R."/>
        </authorList>
    </citation>
    <scope>NUCLEOTIDE SEQUENCE</scope>
    <source>
        <strain evidence="3">NB2006</strain>
    </source>
</reference>
<dbReference type="InterPro" id="IPR045651">
    <property type="entry name" value="DUF6398"/>
</dbReference>
<evidence type="ECO:0000313" key="4">
    <source>
        <dbReference type="Proteomes" id="UP000180175"/>
    </source>
</evidence>
<dbReference type="KEGG" id="aia:AWH56_022070"/>
<evidence type="ECO:0000313" key="3">
    <source>
        <dbReference type="EMBL" id="QOY35347.1"/>
    </source>
</evidence>
<gene>
    <name evidence="3" type="ORF">AWH56_022070</name>
    <name evidence="2" type="ORF">AWH56_08870</name>
</gene>
<feature type="domain" description="DUF6398" evidence="1">
    <location>
        <begin position="17"/>
        <end position="122"/>
    </location>
</feature>
<name>A0A1S2M4P6_9BACI</name>
<dbReference type="AlphaFoldDB" id="A0A1S2M4P6"/>
<dbReference type="Pfam" id="PF19935">
    <property type="entry name" value="DUF6398"/>
    <property type="match status" value="1"/>
</dbReference>
<sequence>MNKTISVPKKMEEKYNEIATIIEEFCSVHLNKEYEQLCLQLCAALCRKRPSPLEKGRANTWACGIVHAIGTANFLFDSSQHPTITPKELYEGFGVSGGTGSSKSKQIRDLMKIDYFNTDWALPSKLADNPMVWMISVNGFAIDARNAPKEIQEHAYKMGIIPYIPE</sequence>
<accession>A0A1S2M4P6</accession>
<evidence type="ECO:0000259" key="1">
    <source>
        <dbReference type="Pfam" id="PF19935"/>
    </source>
</evidence>
<protein>
    <recommendedName>
        <fullName evidence="1">DUF6398 domain-containing protein</fullName>
    </recommendedName>
</protein>
<dbReference type="EMBL" id="LQXD01000078">
    <property type="protein sequence ID" value="OIJ19470.1"/>
    <property type="molecule type" value="Genomic_DNA"/>
</dbReference>
<dbReference type="Proteomes" id="UP000180175">
    <property type="component" value="Chromosome"/>
</dbReference>
<reference evidence="3 4" key="2">
    <citation type="journal article" date="2017" name="Genome Announc.">
        <title>Draft Genome Sequences of Four Alkaliphilic Bacteria Belonging to the Anaerobacillus Genus.</title>
        <authorList>
            <person name="Bassil N.M."/>
            <person name="Lloyd J.R."/>
        </authorList>
    </citation>
    <scope>NUCLEOTIDE SEQUENCE [LARGE SCALE GENOMIC DNA]</scope>
    <source>
        <strain evidence="3 4">NB2006</strain>
    </source>
</reference>
<reference evidence="3 4" key="3">
    <citation type="journal article" date="2019" name="Int. J. Syst. Evol. Microbiol.">
        <title>Anaerobacillus isosaccharinicus sp. nov., an alkaliphilic bacterium which degrades isosaccharinic acid.</title>
        <authorList>
            <person name="Bassil N.M."/>
            <person name="Lloyd J.R."/>
        </authorList>
    </citation>
    <scope>NUCLEOTIDE SEQUENCE [LARGE SCALE GENOMIC DNA]</scope>
    <source>
        <strain evidence="3 4">NB2006</strain>
    </source>
</reference>